<comment type="caution">
    <text evidence="2">The sequence shown here is derived from an EMBL/GenBank/DDBJ whole genome shotgun (WGS) entry which is preliminary data.</text>
</comment>
<dbReference type="PANTHER" id="PTHR34610">
    <property type="entry name" value="SSL7007 PROTEIN"/>
    <property type="match status" value="1"/>
</dbReference>
<feature type="domain" description="PIN" evidence="1">
    <location>
        <begin position="1"/>
        <end position="113"/>
    </location>
</feature>
<dbReference type="PANTHER" id="PTHR34610:SF3">
    <property type="entry name" value="SSL7007 PROTEIN"/>
    <property type="match status" value="1"/>
</dbReference>
<accession>A0A3E2BMF0</accession>
<dbReference type="EMBL" id="QUAH01000006">
    <property type="protein sequence ID" value="RFT15786.1"/>
    <property type="molecule type" value="Genomic_DNA"/>
</dbReference>
<dbReference type="Pfam" id="PF13470">
    <property type="entry name" value="PIN_3"/>
    <property type="match status" value="1"/>
</dbReference>
<dbReference type="InterPro" id="IPR002850">
    <property type="entry name" value="PIN_toxin-like"/>
</dbReference>
<dbReference type="InterPro" id="IPR029060">
    <property type="entry name" value="PIN-like_dom_sf"/>
</dbReference>
<sequence>MRIVIDTNVFISSFFGGNPKKIVDLWKEGKVIICLSGQIIDEHIAVLKRLGLEGEPELKELVDFLAEGFNLIFAAKTPSLNIVPDDPDDNKLIECAVALDAEVIVSGDKNLLRIKNYLSIKIMSPAEFLAFFKKRP</sequence>
<dbReference type="SUPFAM" id="SSF88723">
    <property type="entry name" value="PIN domain-like"/>
    <property type="match status" value="1"/>
</dbReference>
<dbReference type="SMART" id="SM00670">
    <property type="entry name" value="PINc"/>
    <property type="match status" value="1"/>
</dbReference>
<dbReference type="InterPro" id="IPR002716">
    <property type="entry name" value="PIN_dom"/>
</dbReference>
<evidence type="ECO:0000313" key="3">
    <source>
        <dbReference type="Proteomes" id="UP000257323"/>
    </source>
</evidence>
<proteinExistence type="predicted"/>
<reference evidence="2 3" key="1">
    <citation type="submission" date="2018-08" db="EMBL/GenBank/DDBJ databases">
        <title>Genome analysis of the thermophilic bacterium of the candidate phylum Aminicenantes from deep subsurface aquifer revealed its physiology and ecological role.</title>
        <authorList>
            <person name="Kadnikov V.V."/>
            <person name="Mardanov A.V."/>
            <person name="Beletsky A.V."/>
            <person name="Karnachuk O.V."/>
            <person name="Ravin N.V."/>
        </authorList>
    </citation>
    <scope>NUCLEOTIDE SEQUENCE [LARGE SCALE GENOMIC DNA]</scope>
    <source>
        <strain evidence="2">BY38</strain>
    </source>
</reference>
<dbReference type="AlphaFoldDB" id="A0A3E2BMF0"/>
<organism evidence="2 3">
    <name type="scientific">Candidatus Saccharicenans subterraneus</name>
    <dbReference type="NCBI Taxonomy" id="2508984"/>
    <lineage>
        <taxon>Bacteria</taxon>
        <taxon>Candidatus Aminicenantota</taxon>
        <taxon>Candidatus Aminicenantia</taxon>
        <taxon>Candidatus Aminicenantales</taxon>
        <taxon>Candidatus Saccharicenantaceae</taxon>
        <taxon>Candidatus Saccharicenans</taxon>
    </lineage>
</organism>
<protein>
    <submittedName>
        <fullName evidence="2">Putative nucleic acid-binding protein, contains PIN domain</fullName>
    </submittedName>
</protein>
<dbReference type="Gene3D" id="3.40.50.1010">
    <property type="entry name" value="5'-nuclease"/>
    <property type="match status" value="1"/>
</dbReference>
<dbReference type="Proteomes" id="UP000257323">
    <property type="component" value="Unassembled WGS sequence"/>
</dbReference>
<evidence type="ECO:0000313" key="2">
    <source>
        <dbReference type="EMBL" id="RFT15786.1"/>
    </source>
</evidence>
<gene>
    <name evidence="2" type="ORF">OP8BY_2184</name>
</gene>
<name>A0A3E2BMF0_9BACT</name>
<dbReference type="NCBIfam" id="TIGR00305">
    <property type="entry name" value="putative toxin-antitoxin system toxin component, PIN family"/>
    <property type="match status" value="1"/>
</dbReference>
<evidence type="ECO:0000259" key="1">
    <source>
        <dbReference type="SMART" id="SM00670"/>
    </source>
</evidence>